<keyword evidence="4" id="KW-1185">Reference proteome</keyword>
<dbReference type="Proteomes" id="UP000245207">
    <property type="component" value="Unassembled WGS sequence"/>
</dbReference>
<sequence length="230" mass="26233">MGFVRSKEDDVSRISTSIFVSNFLDFFSAKDLFNACKQYGHVIDSYIPLKRTKDGKRFGFVRFINIFNVERLWDNGKSFVNAVKGSNMSGETESSPAIVLDEDCVNTKDLSCALMGRVKEFAAISNLKKVLCNEGFDALKISYLGELWVLLEFDSVKSKELFKENGGVNSWFSMLNNANVDFVPEGRVVWVEIEGIPFKFWTDQEFKRIASKWGSLLEVDEYDDSNFHSK</sequence>
<accession>A0A2U1P0W8</accession>
<dbReference type="EMBL" id="PKPP01001859">
    <property type="protein sequence ID" value="PWA79423.1"/>
    <property type="molecule type" value="Genomic_DNA"/>
</dbReference>
<dbReference type="InterPro" id="IPR035979">
    <property type="entry name" value="RBD_domain_sf"/>
</dbReference>
<dbReference type="AlphaFoldDB" id="A0A2U1P0W8"/>
<dbReference type="PROSITE" id="PS50102">
    <property type="entry name" value="RRM"/>
    <property type="match status" value="1"/>
</dbReference>
<protein>
    <recommendedName>
        <fullName evidence="2">RRM domain-containing protein</fullName>
    </recommendedName>
</protein>
<gene>
    <name evidence="3" type="ORF">CTI12_AA207090</name>
</gene>
<evidence type="ECO:0000256" key="1">
    <source>
        <dbReference type="PROSITE-ProRule" id="PRU00176"/>
    </source>
</evidence>
<comment type="caution">
    <text evidence="3">The sequence shown here is derived from an EMBL/GenBank/DDBJ whole genome shotgun (WGS) entry which is preliminary data.</text>
</comment>
<dbReference type="Pfam" id="PF00076">
    <property type="entry name" value="RRM_1"/>
    <property type="match status" value="1"/>
</dbReference>
<dbReference type="SUPFAM" id="SSF54928">
    <property type="entry name" value="RNA-binding domain, RBD"/>
    <property type="match status" value="1"/>
</dbReference>
<proteinExistence type="predicted"/>
<dbReference type="Gene3D" id="3.30.70.330">
    <property type="match status" value="1"/>
</dbReference>
<dbReference type="InterPro" id="IPR012677">
    <property type="entry name" value="Nucleotide-bd_a/b_plait_sf"/>
</dbReference>
<evidence type="ECO:0000313" key="4">
    <source>
        <dbReference type="Proteomes" id="UP000245207"/>
    </source>
</evidence>
<reference evidence="3 4" key="1">
    <citation type="journal article" date="2018" name="Mol. Plant">
        <title>The genome of Artemisia annua provides insight into the evolution of Asteraceae family and artemisinin biosynthesis.</title>
        <authorList>
            <person name="Shen Q."/>
            <person name="Zhang L."/>
            <person name="Liao Z."/>
            <person name="Wang S."/>
            <person name="Yan T."/>
            <person name="Shi P."/>
            <person name="Liu M."/>
            <person name="Fu X."/>
            <person name="Pan Q."/>
            <person name="Wang Y."/>
            <person name="Lv Z."/>
            <person name="Lu X."/>
            <person name="Zhang F."/>
            <person name="Jiang W."/>
            <person name="Ma Y."/>
            <person name="Chen M."/>
            <person name="Hao X."/>
            <person name="Li L."/>
            <person name="Tang Y."/>
            <person name="Lv G."/>
            <person name="Zhou Y."/>
            <person name="Sun X."/>
            <person name="Brodelius P.E."/>
            <person name="Rose J.K.C."/>
            <person name="Tang K."/>
        </authorList>
    </citation>
    <scope>NUCLEOTIDE SEQUENCE [LARGE SCALE GENOMIC DNA]</scope>
    <source>
        <strain evidence="4">cv. Huhao1</strain>
        <tissue evidence="3">Leaf</tissue>
    </source>
</reference>
<dbReference type="GO" id="GO:0003723">
    <property type="term" value="F:RNA binding"/>
    <property type="evidence" value="ECO:0007669"/>
    <property type="project" value="UniProtKB-UniRule"/>
</dbReference>
<organism evidence="3 4">
    <name type="scientific">Artemisia annua</name>
    <name type="common">Sweet wormwood</name>
    <dbReference type="NCBI Taxonomy" id="35608"/>
    <lineage>
        <taxon>Eukaryota</taxon>
        <taxon>Viridiplantae</taxon>
        <taxon>Streptophyta</taxon>
        <taxon>Embryophyta</taxon>
        <taxon>Tracheophyta</taxon>
        <taxon>Spermatophyta</taxon>
        <taxon>Magnoliopsida</taxon>
        <taxon>eudicotyledons</taxon>
        <taxon>Gunneridae</taxon>
        <taxon>Pentapetalae</taxon>
        <taxon>asterids</taxon>
        <taxon>campanulids</taxon>
        <taxon>Asterales</taxon>
        <taxon>Asteraceae</taxon>
        <taxon>Asteroideae</taxon>
        <taxon>Anthemideae</taxon>
        <taxon>Artemisiinae</taxon>
        <taxon>Artemisia</taxon>
    </lineage>
</organism>
<keyword evidence="1" id="KW-0694">RNA-binding</keyword>
<feature type="domain" description="RRM" evidence="2">
    <location>
        <begin position="16"/>
        <end position="95"/>
    </location>
</feature>
<evidence type="ECO:0000259" key="2">
    <source>
        <dbReference type="PROSITE" id="PS50102"/>
    </source>
</evidence>
<evidence type="ECO:0000313" key="3">
    <source>
        <dbReference type="EMBL" id="PWA79423.1"/>
    </source>
</evidence>
<dbReference type="CDD" id="cd00590">
    <property type="entry name" value="RRM_SF"/>
    <property type="match status" value="1"/>
</dbReference>
<dbReference type="InterPro" id="IPR000504">
    <property type="entry name" value="RRM_dom"/>
</dbReference>
<name>A0A2U1P0W8_ARTAN</name>
<dbReference type="OrthoDB" id="1744977at2759"/>